<dbReference type="SUPFAM" id="SSF48264">
    <property type="entry name" value="Cytochrome P450"/>
    <property type="match status" value="1"/>
</dbReference>
<dbReference type="OrthoDB" id="1055148at2759"/>
<dbReference type="GO" id="GO:0006082">
    <property type="term" value="P:organic acid metabolic process"/>
    <property type="evidence" value="ECO:0007669"/>
    <property type="project" value="TreeGrafter"/>
</dbReference>
<keyword evidence="12" id="KW-0503">Monooxygenase</keyword>
<evidence type="ECO:0000313" key="16">
    <source>
        <dbReference type="Proteomes" id="UP000792457"/>
    </source>
</evidence>
<reference evidence="15" key="2">
    <citation type="submission" date="2017-10" db="EMBL/GenBank/DDBJ databases">
        <title>Ladona fulva Genome sequencing and assembly.</title>
        <authorList>
            <person name="Murali S."/>
            <person name="Richards S."/>
            <person name="Bandaranaike D."/>
            <person name="Bellair M."/>
            <person name="Blankenburg K."/>
            <person name="Chao H."/>
            <person name="Dinh H."/>
            <person name="Doddapaneni H."/>
            <person name="Dugan-Rocha S."/>
            <person name="Elkadiri S."/>
            <person name="Gnanaolivu R."/>
            <person name="Hernandez B."/>
            <person name="Skinner E."/>
            <person name="Javaid M."/>
            <person name="Lee S."/>
            <person name="Li M."/>
            <person name="Ming W."/>
            <person name="Munidasa M."/>
            <person name="Muniz J."/>
            <person name="Nguyen L."/>
            <person name="Hughes D."/>
            <person name="Osuji N."/>
            <person name="Pu L.-L."/>
            <person name="Puazo M."/>
            <person name="Qu C."/>
            <person name="Quiroz J."/>
            <person name="Raj R."/>
            <person name="Weissenberger G."/>
            <person name="Xin Y."/>
            <person name="Zou X."/>
            <person name="Han Y."/>
            <person name="Worley K."/>
            <person name="Muzny D."/>
            <person name="Gibbs R."/>
        </authorList>
    </citation>
    <scope>NUCLEOTIDE SEQUENCE</scope>
    <source>
        <strain evidence="15">Sampled in the wild</strain>
    </source>
</reference>
<comment type="cofactor">
    <cofactor evidence="1">
        <name>heme</name>
        <dbReference type="ChEBI" id="CHEBI:30413"/>
    </cofactor>
</comment>
<protein>
    <recommendedName>
        <fullName evidence="17">Cytochrome P450</fullName>
    </recommendedName>
</protein>
<dbReference type="InterPro" id="IPR002401">
    <property type="entry name" value="Cyt_P450_E_grp-I"/>
</dbReference>
<dbReference type="GO" id="GO:0020037">
    <property type="term" value="F:heme binding"/>
    <property type="evidence" value="ECO:0007669"/>
    <property type="project" value="InterPro"/>
</dbReference>
<dbReference type="PRINTS" id="PR00463">
    <property type="entry name" value="EP450I"/>
</dbReference>
<keyword evidence="8" id="KW-0256">Endoplasmic reticulum</keyword>
<dbReference type="InterPro" id="IPR036396">
    <property type="entry name" value="Cyt_P450_sf"/>
</dbReference>
<dbReference type="GO" id="GO:0005506">
    <property type="term" value="F:iron ion binding"/>
    <property type="evidence" value="ECO:0007669"/>
    <property type="project" value="InterPro"/>
</dbReference>
<evidence type="ECO:0000256" key="4">
    <source>
        <dbReference type="ARBA" id="ARBA00004406"/>
    </source>
</evidence>
<keyword evidence="11" id="KW-0408">Iron</keyword>
<keyword evidence="6" id="KW-0349">Heme</keyword>
<name>A0A8K0K5V2_LADFU</name>
<dbReference type="GO" id="GO:0005789">
    <property type="term" value="C:endoplasmic reticulum membrane"/>
    <property type="evidence" value="ECO:0007669"/>
    <property type="project" value="UniProtKB-SubCell"/>
</dbReference>
<evidence type="ECO:0000256" key="9">
    <source>
        <dbReference type="ARBA" id="ARBA00022848"/>
    </source>
</evidence>
<evidence type="ECO:0008006" key="17">
    <source>
        <dbReference type="Google" id="ProtNLM"/>
    </source>
</evidence>
<evidence type="ECO:0000256" key="14">
    <source>
        <dbReference type="SAM" id="Phobius"/>
    </source>
</evidence>
<comment type="subcellular location">
    <subcellularLocation>
        <location evidence="4">Endoplasmic reticulum membrane</location>
        <topology evidence="4">Peripheral membrane protein</topology>
    </subcellularLocation>
    <subcellularLocation>
        <location evidence="3">Microsome membrane</location>
        <topology evidence="3">Peripheral membrane protein</topology>
    </subcellularLocation>
</comment>
<dbReference type="Pfam" id="PF00067">
    <property type="entry name" value="p450"/>
    <property type="match status" value="1"/>
</dbReference>
<dbReference type="GO" id="GO:0016712">
    <property type="term" value="F:oxidoreductase activity, acting on paired donors, with incorporation or reduction of molecular oxygen, reduced flavin or flavoprotein as one donor, and incorporation of one atom of oxygen"/>
    <property type="evidence" value="ECO:0007669"/>
    <property type="project" value="TreeGrafter"/>
</dbReference>
<evidence type="ECO:0000256" key="13">
    <source>
        <dbReference type="ARBA" id="ARBA00023136"/>
    </source>
</evidence>
<dbReference type="FunFam" id="1.10.630.10:FF:000238">
    <property type="entry name" value="Cytochrome P450 2A6"/>
    <property type="match status" value="1"/>
</dbReference>
<evidence type="ECO:0000256" key="12">
    <source>
        <dbReference type="ARBA" id="ARBA00023033"/>
    </source>
</evidence>
<evidence type="ECO:0000256" key="5">
    <source>
        <dbReference type="ARBA" id="ARBA00010617"/>
    </source>
</evidence>
<reference evidence="15" key="1">
    <citation type="submission" date="2013-04" db="EMBL/GenBank/DDBJ databases">
        <authorList>
            <person name="Qu J."/>
            <person name="Murali S.C."/>
            <person name="Bandaranaike D."/>
            <person name="Bellair M."/>
            <person name="Blankenburg K."/>
            <person name="Chao H."/>
            <person name="Dinh H."/>
            <person name="Doddapaneni H."/>
            <person name="Downs B."/>
            <person name="Dugan-Rocha S."/>
            <person name="Elkadiri S."/>
            <person name="Gnanaolivu R.D."/>
            <person name="Hernandez B."/>
            <person name="Javaid M."/>
            <person name="Jayaseelan J.C."/>
            <person name="Lee S."/>
            <person name="Li M."/>
            <person name="Ming W."/>
            <person name="Munidasa M."/>
            <person name="Muniz J."/>
            <person name="Nguyen L."/>
            <person name="Ongeri F."/>
            <person name="Osuji N."/>
            <person name="Pu L.-L."/>
            <person name="Puazo M."/>
            <person name="Qu C."/>
            <person name="Quiroz J."/>
            <person name="Raj R."/>
            <person name="Weissenberger G."/>
            <person name="Xin Y."/>
            <person name="Zou X."/>
            <person name="Han Y."/>
            <person name="Richards S."/>
            <person name="Worley K."/>
            <person name="Muzny D."/>
            <person name="Gibbs R."/>
        </authorList>
    </citation>
    <scope>NUCLEOTIDE SEQUENCE</scope>
    <source>
        <strain evidence="15">Sampled in the wild</strain>
    </source>
</reference>
<keyword evidence="10" id="KW-0560">Oxidoreductase</keyword>
<dbReference type="GO" id="GO:0006805">
    <property type="term" value="P:xenobiotic metabolic process"/>
    <property type="evidence" value="ECO:0007669"/>
    <property type="project" value="TreeGrafter"/>
</dbReference>
<organism evidence="15 16">
    <name type="scientific">Ladona fulva</name>
    <name type="common">Scarce chaser dragonfly</name>
    <name type="synonym">Libellula fulva</name>
    <dbReference type="NCBI Taxonomy" id="123851"/>
    <lineage>
        <taxon>Eukaryota</taxon>
        <taxon>Metazoa</taxon>
        <taxon>Ecdysozoa</taxon>
        <taxon>Arthropoda</taxon>
        <taxon>Hexapoda</taxon>
        <taxon>Insecta</taxon>
        <taxon>Pterygota</taxon>
        <taxon>Palaeoptera</taxon>
        <taxon>Odonata</taxon>
        <taxon>Epiprocta</taxon>
        <taxon>Anisoptera</taxon>
        <taxon>Libelluloidea</taxon>
        <taxon>Libellulidae</taxon>
        <taxon>Ladona</taxon>
    </lineage>
</organism>
<keyword evidence="7" id="KW-0479">Metal-binding</keyword>
<evidence type="ECO:0000256" key="10">
    <source>
        <dbReference type="ARBA" id="ARBA00023002"/>
    </source>
</evidence>
<evidence type="ECO:0000256" key="7">
    <source>
        <dbReference type="ARBA" id="ARBA00022723"/>
    </source>
</evidence>
<keyword evidence="9" id="KW-0492">Microsome</keyword>
<evidence type="ECO:0000256" key="8">
    <source>
        <dbReference type="ARBA" id="ARBA00022824"/>
    </source>
</evidence>
<dbReference type="PANTHER" id="PTHR24300">
    <property type="entry name" value="CYTOCHROME P450 508A4-RELATED"/>
    <property type="match status" value="1"/>
</dbReference>
<evidence type="ECO:0000256" key="6">
    <source>
        <dbReference type="ARBA" id="ARBA00022617"/>
    </source>
</evidence>
<comment type="caution">
    <text evidence="15">The sequence shown here is derived from an EMBL/GenBank/DDBJ whole genome shotgun (WGS) entry which is preliminary data.</text>
</comment>
<dbReference type="InterPro" id="IPR001128">
    <property type="entry name" value="Cyt_P450"/>
</dbReference>
<evidence type="ECO:0000256" key="11">
    <source>
        <dbReference type="ARBA" id="ARBA00023004"/>
    </source>
</evidence>
<dbReference type="Gene3D" id="1.10.630.10">
    <property type="entry name" value="Cytochrome P450"/>
    <property type="match status" value="1"/>
</dbReference>
<comment type="similarity">
    <text evidence="5">Belongs to the cytochrome P450 family.</text>
</comment>
<evidence type="ECO:0000313" key="15">
    <source>
        <dbReference type="EMBL" id="KAG8228074.1"/>
    </source>
</evidence>
<gene>
    <name evidence="15" type="ORF">J437_LFUL009046</name>
</gene>
<keyword evidence="16" id="KW-1185">Reference proteome</keyword>
<evidence type="ECO:0000256" key="2">
    <source>
        <dbReference type="ARBA" id="ARBA00003690"/>
    </source>
</evidence>
<dbReference type="PANTHER" id="PTHR24300:SF376">
    <property type="entry name" value="CYTOCHROME P450 15A1"/>
    <property type="match status" value="1"/>
</dbReference>
<dbReference type="GO" id="GO:0008395">
    <property type="term" value="F:steroid hydroxylase activity"/>
    <property type="evidence" value="ECO:0007669"/>
    <property type="project" value="TreeGrafter"/>
</dbReference>
<evidence type="ECO:0000256" key="1">
    <source>
        <dbReference type="ARBA" id="ARBA00001971"/>
    </source>
</evidence>
<dbReference type="AlphaFoldDB" id="A0A8K0K5V2"/>
<keyword evidence="13 14" id="KW-0472">Membrane</keyword>
<dbReference type="EMBL" id="KZ308358">
    <property type="protein sequence ID" value="KAG8228074.1"/>
    <property type="molecule type" value="Genomic_DNA"/>
</dbReference>
<comment type="function">
    <text evidence="2">May be involved in the metabolism of insect hormones and in the breakdown of synthetic insecticides.</text>
</comment>
<sequence length="453" mass="52444">MARTLPRFALRTDSRQPEEKAEACPGWLPILGSTLEFTKLFNQFKIPFLMWDEYARRFGDVVGIRLGRDIFILVSGKEAIQEGLTKEEFDARENSFLIQHRSMGVRRGVIFTDGEEWKEQRRFTLRNLRDLGFGKRSMESMIREEAVELVSRLTEMGKKTGSKGVNMENMYTIPVLNSLWTMMSGQRCPQDDESLRKFTGLVIENSRSVSSSARVINSFPWLRFFSPWFARHHSIRNELWKYFEDTVDEHKKTKTDGDPRDLIDTFLDEMKKKKGEKSTFTEKQLIALCDDLFAGGTETTSNTLSFGTMYLLHHPDVQEKLHEELDRVVGKDRVPTIEDRPNLPYLNATLMEIRRCCNVGSLTLPHRCTKDTMFRGYFIPKGASILFRLRSVHMDPGYWGDPEVFRPERFLTPGENGGPMKVKEEPPWLIPFGLGGYLLITEFYLLTNIYING</sequence>
<keyword evidence="14" id="KW-0812">Transmembrane</keyword>
<evidence type="ECO:0000256" key="3">
    <source>
        <dbReference type="ARBA" id="ARBA00004174"/>
    </source>
</evidence>
<keyword evidence="14" id="KW-1133">Transmembrane helix</keyword>
<accession>A0A8K0K5V2</accession>
<dbReference type="InterPro" id="IPR050182">
    <property type="entry name" value="Cytochrome_P450_fam2"/>
</dbReference>
<dbReference type="Proteomes" id="UP000792457">
    <property type="component" value="Unassembled WGS sequence"/>
</dbReference>
<feature type="transmembrane region" description="Helical" evidence="14">
    <location>
        <begin position="428"/>
        <end position="451"/>
    </location>
</feature>
<proteinExistence type="inferred from homology"/>